<proteinExistence type="predicted"/>
<evidence type="ECO:0000313" key="2">
    <source>
        <dbReference type="Proteomes" id="UP001600424"/>
    </source>
</evidence>
<accession>A0ABW6J6I6</accession>
<reference evidence="1 2" key="1">
    <citation type="submission" date="2024-09" db="EMBL/GenBank/DDBJ databases">
        <title>The Natural Products Discovery Center: Release of the First 8490 Sequenced Strains for Exploring Actinobacteria Biosynthetic Diversity.</title>
        <authorList>
            <person name="Kalkreuter E."/>
            <person name="Kautsar S.A."/>
            <person name="Yang D."/>
            <person name="Bader C.D."/>
            <person name="Teijaro C.N."/>
            <person name="Fluegel L."/>
            <person name="Davis C.M."/>
            <person name="Simpson J.R."/>
            <person name="Lauterbach L."/>
            <person name="Steele A.D."/>
            <person name="Gui C."/>
            <person name="Meng S."/>
            <person name="Li G."/>
            <person name="Viehrig K."/>
            <person name="Ye F."/>
            <person name="Su P."/>
            <person name="Kiefer A.F."/>
            <person name="Nichols A."/>
            <person name="Cepeda A.J."/>
            <person name="Yan W."/>
            <person name="Fan B."/>
            <person name="Jiang Y."/>
            <person name="Adhikari A."/>
            <person name="Zheng C.-J."/>
            <person name="Schuster L."/>
            <person name="Cowan T.M."/>
            <person name="Smanski M.J."/>
            <person name="Chevrette M.G."/>
            <person name="De Carvalho L.P.S."/>
            <person name="Shen B."/>
        </authorList>
    </citation>
    <scope>NUCLEOTIDE SEQUENCE [LARGE SCALE GENOMIC DNA]</scope>
    <source>
        <strain evidence="1 2">NPDC056472</strain>
    </source>
</reference>
<protein>
    <submittedName>
        <fullName evidence="1">Uncharacterized protein</fullName>
    </submittedName>
</protein>
<keyword evidence="2" id="KW-1185">Reference proteome</keyword>
<organism evidence="1 2">
    <name type="scientific">Streptomyces wedmorensis</name>
    <dbReference type="NCBI Taxonomy" id="43759"/>
    <lineage>
        <taxon>Bacteria</taxon>
        <taxon>Bacillati</taxon>
        <taxon>Actinomycetota</taxon>
        <taxon>Actinomycetes</taxon>
        <taxon>Kitasatosporales</taxon>
        <taxon>Streptomycetaceae</taxon>
        <taxon>Streptomyces</taxon>
    </lineage>
</organism>
<dbReference type="RefSeq" id="WP_386253379.1">
    <property type="nucleotide sequence ID" value="NZ_JBHTRV010000055.1"/>
</dbReference>
<gene>
    <name evidence="1" type="ORF">ACFQ63_38435</name>
</gene>
<sequence length="140" mass="14462">MARVYATAAQYEAYTGVSPAPADITVRLRRASQFLDAQVFRLCAYAVDDAGMPSDTLVAQAFADACCAQVEWGVDVGDITGAAGVGWSSMEIGSAKLSRSVTATSGDEAPGRQIAPAVWDALRSPDMTPDVLAVGAVATC</sequence>
<dbReference type="Proteomes" id="UP001600424">
    <property type="component" value="Unassembled WGS sequence"/>
</dbReference>
<comment type="caution">
    <text evidence="1">The sequence shown here is derived from an EMBL/GenBank/DDBJ whole genome shotgun (WGS) entry which is preliminary data.</text>
</comment>
<name>A0ABW6J6I6_STRWE</name>
<evidence type="ECO:0000313" key="1">
    <source>
        <dbReference type="EMBL" id="MFE5985550.1"/>
    </source>
</evidence>
<dbReference type="EMBL" id="JBHTRV010000055">
    <property type="protein sequence ID" value="MFE5985550.1"/>
    <property type="molecule type" value="Genomic_DNA"/>
</dbReference>